<evidence type="ECO:0000259" key="1">
    <source>
        <dbReference type="Pfam" id="PF10502"/>
    </source>
</evidence>
<reference evidence="2 3" key="1">
    <citation type="submission" date="2021-02" db="EMBL/GenBank/DDBJ databases">
        <title>Streptomyces spirodelae sp. nov., isolated from duckweed.</title>
        <authorList>
            <person name="Saimee Y."/>
            <person name="Duangmal K."/>
        </authorList>
    </citation>
    <scope>NUCLEOTIDE SEQUENCE [LARGE SCALE GENOMIC DNA]</scope>
    <source>
        <strain evidence="2 3">DSM 42105</strain>
    </source>
</reference>
<name>A0ABS3XUA6_9ACTN</name>
<dbReference type="EMBL" id="JAFFZM010000004">
    <property type="protein sequence ID" value="MBO8198577.1"/>
    <property type="molecule type" value="Genomic_DNA"/>
</dbReference>
<dbReference type="RefSeq" id="WP_209210296.1">
    <property type="nucleotide sequence ID" value="NZ_JAFFZM010000004.1"/>
</dbReference>
<sequence length="170" mass="18266">MSPARTAAHAARDLALLVFGLLRGGRLVSVTVRGASMLPVYQDRDRVLVRRGPTPRRGTVVVAERPDPDGRWSLPALTGPAHAQALAGREWVIKRVAALPGDSLPLGEVPALAAPEGAGTPACPAHWARFSERCPRLPESPAPLRGPAHVRTHEGGRVRLPRRRLRVPRG</sequence>
<dbReference type="GeneID" id="96258877"/>
<accession>A0ABS3XUA6</accession>
<dbReference type="InterPro" id="IPR019533">
    <property type="entry name" value="Peptidase_S26"/>
</dbReference>
<dbReference type="InterPro" id="IPR036286">
    <property type="entry name" value="LexA/Signal_pep-like_sf"/>
</dbReference>
<proteinExistence type="predicted"/>
<dbReference type="Proteomes" id="UP000721954">
    <property type="component" value="Unassembled WGS sequence"/>
</dbReference>
<dbReference type="CDD" id="cd06462">
    <property type="entry name" value="Peptidase_S24_S26"/>
    <property type="match status" value="1"/>
</dbReference>
<dbReference type="Pfam" id="PF10502">
    <property type="entry name" value="Peptidase_S26"/>
    <property type="match status" value="1"/>
</dbReference>
<comment type="caution">
    <text evidence="2">The sequence shown here is derived from an EMBL/GenBank/DDBJ whole genome shotgun (WGS) entry which is preliminary data.</text>
</comment>
<feature type="domain" description="Peptidase S26" evidence="1">
    <location>
        <begin position="15"/>
        <end position="103"/>
    </location>
</feature>
<keyword evidence="3" id="KW-1185">Reference proteome</keyword>
<protein>
    <submittedName>
        <fullName evidence="2">S24 family peptidase</fullName>
    </submittedName>
</protein>
<gene>
    <name evidence="2" type="ORF">JW613_09695</name>
</gene>
<evidence type="ECO:0000313" key="2">
    <source>
        <dbReference type="EMBL" id="MBO8198577.1"/>
    </source>
</evidence>
<evidence type="ECO:0000313" key="3">
    <source>
        <dbReference type="Proteomes" id="UP000721954"/>
    </source>
</evidence>
<dbReference type="Gene3D" id="2.10.109.10">
    <property type="entry name" value="Umud Fragment, subunit A"/>
    <property type="match status" value="1"/>
</dbReference>
<dbReference type="SUPFAM" id="SSF51306">
    <property type="entry name" value="LexA/Signal peptidase"/>
    <property type="match status" value="1"/>
</dbReference>
<organism evidence="2 3">
    <name type="scientific">Streptomyces smyrnaeus</name>
    <dbReference type="NCBI Taxonomy" id="1387713"/>
    <lineage>
        <taxon>Bacteria</taxon>
        <taxon>Bacillati</taxon>
        <taxon>Actinomycetota</taxon>
        <taxon>Actinomycetes</taxon>
        <taxon>Kitasatosporales</taxon>
        <taxon>Streptomycetaceae</taxon>
        <taxon>Streptomyces</taxon>
    </lineage>
</organism>